<feature type="domain" description="NAD(P)-binding" evidence="1">
    <location>
        <begin position="8"/>
        <end position="180"/>
    </location>
</feature>
<evidence type="ECO:0000259" key="1">
    <source>
        <dbReference type="Pfam" id="PF13460"/>
    </source>
</evidence>
<dbReference type="PANTHER" id="PTHR43355:SF2">
    <property type="entry name" value="FLAVIN REDUCTASE (NADPH)"/>
    <property type="match status" value="1"/>
</dbReference>
<dbReference type="PANTHER" id="PTHR43355">
    <property type="entry name" value="FLAVIN REDUCTASE (NADPH)"/>
    <property type="match status" value="1"/>
</dbReference>
<dbReference type="Pfam" id="PF13460">
    <property type="entry name" value="NAD_binding_10"/>
    <property type="match status" value="1"/>
</dbReference>
<organism evidence="2 3">
    <name type="scientific">Orbus sasakiae</name>
    <dbReference type="NCBI Taxonomy" id="1078475"/>
    <lineage>
        <taxon>Bacteria</taxon>
        <taxon>Pseudomonadati</taxon>
        <taxon>Pseudomonadota</taxon>
        <taxon>Gammaproteobacteria</taxon>
        <taxon>Orbales</taxon>
        <taxon>Orbaceae</taxon>
        <taxon>Orbus</taxon>
    </lineage>
</organism>
<gene>
    <name evidence="2" type="ORF">GCM10023211_08010</name>
</gene>
<keyword evidence="3" id="KW-1185">Reference proteome</keyword>
<dbReference type="InterPro" id="IPR051606">
    <property type="entry name" value="Polyketide_Oxido-like"/>
</dbReference>
<dbReference type="RefSeq" id="WP_345489060.1">
    <property type="nucleotide sequence ID" value="NZ_BAABHY010000001.1"/>
</dbReference>
<accession>A0ABP9N2B9</accession>
<dbReference type="InterPro" id="IPR016040">
    <property type="entry name" value="NAD(P)-bd_dom"/>
</dbReference>
<protein>
    <submittedName>
        <fullName evidence="2">SDR family oxidoreductase</fullName>
    </submittedName>
</protein>
<dbReference type="SUPFAM" id="SSF51735">
    <property type="entry name" value="NAD(P)-binding Rossmann-fold domains"/>
    <property type="match status" value="1"/>
</dbReference>
<dbReference type="InterPro" id="IPR036291">
    <property type="entry name" value="NAD(P)-bd_dom_sf"/>
</dbReference>
<evidence type="ECO:0000313" key="2">
    <source>
        <dbReference type="EMBL" id="GAA5107191.1"/>
    </source>
</evidence>
<name>A0ABP9N2B9_9GAMM</name>
<dbReference type="Gene3D" id="3.40.50.720">
    <property type="entry name" value="NAD(P)-binding Rossmann-like Domain"/>
    <property type="match status" value="1"/>
</dbReference>
<sequence>MKHVLVLGATGSLANVVIPVLLKNPDIKLTLFARNINPLSKILADNVCLVQGDVLNFVQLNEAMQGQDIVYANLAGSLKEMANNVVKAMKNQHLKRLIWISSMGIYDETGQSHGAILQPYRDSAKVIEQSGLDYTLIRPAWFTNDAAIDYKLTTKGQPFIGSQVSRRSIAALIDKLIQRPDYAIGESLGIAKG</sequence>
<reference evidence="3" key="1">
    <citation type="journal article" date="2019" name="Int. J. Syst. Evol. Microbiol.">
        <title>The Global Catalogue of Microorganisms (GCM) 10K type strain sequencing project: providing services to taxonomists for standard genome sequencing and annotation.</title>
        <authorList>
            <consortium name="The Broad Institute Genomics Platform"/>
            <consortium name="The Broad Institute Genome Sequencing Center for Infectious Disease"/>
            <person name="Wu L."/>
            <person name="Ma J."/>
        </authorList>
    </citation>
    <scope>NUCLEOTIDE SEQUENCE [LARGE SCALE GENOMIC DNA]</scope>
    <source>
        <strain evidence="3">JCM 18050</strain>
    </source>
</reference>
<dbReference type="EMBL" id="BAABHY010000001">
    <property type="protein sequence ID" value="GAA5107191.1"/>
    <property type="molecule type" value="Genomic_DNA"/>
</dbReference>
<dbReference type="Proteomes" id="UP001500171">
    <property type="component" value="Unassembled WGS sequence"/>
</dbReference>
<proteinExistence type="predicted"/>
<evidence type="ECO:0000313" key="3">
    <source>
        <dbReference type="Proteomes" id="UP001500171"/>
    </source>
</evidence>
<comment type="caution">
    <text evidence="2">The sequence shown here is derived from an EMBL/GenBank/DDBJ whole genome shotgun (WGS) entry which is preliminary data.</text>
</comment>